<feature type="domain" description="HTH luxR-type" evidence="3">
    <location>
        <begin position="861"/>
        <end position="925"/>
    </location>
</feature>
<dbReference type="Gene3D" id="1.10.10.10">
    <property type="entry name" value="Winged helix-like DNA-binding domain superfamily/Winged helix DNA-binding domain"/>
    <property type="match status" value="1"/>
</dbReference>
<sequence length="937" mass="97094">MGRLLERDRERARLRDLVDGTVGGRGALLLVEGDAGIGKTGLIREASALAAAAGVRVLAARGAELEGELAFGVVRGLLARAAADRSWPGAAALAGPVLHGDRADPADQDLFATLHGLYWLVAEVSDLGPLLLVVDDAHWCDPPSLRFLAYLAHRLGDMPVSLLVATRPDTDASRTALLAALAAESSDGALRPGPLGEEAVRVVVVDTLGEPDPGFAAQVGAVTGGNPFLVCELLAELAQRGVAPRADAVPRLAATVPREVERSVGRRLARLGDAATGLARAAAVLGDGVELRRAAAVAGLGPDEVVTAADALVRGRLVEHTSRVTFRHPLVRSAVTATLGPAELASLHRRAAVVLAADGERGDVLVPHLLADRPRGDGDVVRALREAAARATGRGAPDLAVRYLRRALAEPPPASERPAVLFDLGVAAMWAGDPESLDVLTAAADEADDGAGRARARLFRARLLFEYGRIPDAVATCEQGIAELGDASPDLARELEAQLLTAAIQDHRTRPVARRRQAARGEDPVPVGPTQCMLTASAAVEEMLLTRSRERALALAEGALSGGHLVDDRTLVTLPSALLTLAICGRPARARRIWDAVVDRRRARGNRFGVAGAASFRGHAAHLAGDVASAVADLSLGLELAAELENLMMRAYASAWLVEALVDAGDLDGAAATLARADALVDQPLYAANYLLAARGRLRLAQGHADEAVDDLRAVAGRLDAWGAGDPAPCAWRASLALALRARGDEGTARDEAAAAVDAARRWGEPAALAEALRAAGLAAAGAPGIALLEEAVEVADAAPLARARALVDLGAARRRRGDRVTAREPLRDGLDLALAAGAGGVARRAHDELVATGARPRRLRSSGAEALTPTERRVADLAAGGATSRAVAQALFVSEKTVETHLGNAYRKLGITARSQLAGALAGGEPSLSSPAGTRR</sequence>
<gene>
    <name evidence="4" type="ORF">WCD58_11520</name>
</gene>
<dbReference type="PRINTS" id="PR00038">
    <property type="entry name" value="HTHLUXR"/>
</dbReference>
<dbReference type="InterPro" id="IPR041664">
    <property type="entry name" value="AAA_16"/>
</dbReference>
<dbReference type="InterPro" id="IPR000792">
    <property type="entry name" value="Tscrpt_reg_LuxR_C"/>
</dbReference>
<dbReference type="Proteomes" id="UP001369736">
    <property type="component" value="Unassembled WGS sequence"/>
</dbReference>
<proteinExistence type="predicted"/>
<dbReference type="PROSITE" id="PS50043">
    <property type="entry name" value="HTH_LUXR_2"/>
    <property type="match status" value="1"/>
</dbReference>
<evidence type="ECO:0000256" key="1">
    <source>
        <dbReference type="ARBA" id="ARBA00022741"/>
    </source>
</evidence>
<organism evidence="4 5">
    <name type="scientific">Actinomycetospora flava</name>
    <dbReference type="NCBI Taxonomy" id="3129232"/>
    <lineage>
        <taxon>Bacteria</taxon>
        <taxon>Bacillati</taxon>
        <taxon>Actinomycetota</taxon>
        <taxon>Actinomycetes</taxon>
        <taxon>Pseudonocardiales</taxon>
        <taxon>Pseudonocardiaceae</taxon>
        <taxon>Actinomycetospora</taxon>
    </lineage>
</organism>
<dbReference type="PANTHER" id="PTHR16305">
    <property type="entry name" value="TESTICULAR SOLUBLE ADENYLYL CYCLASE"/>
    <property type="match status" value="1"/>
</dbReference>
<dbReference type="CDD" id="cd06170">
    <property type="entry name" value="LuxR_C_like"/>
    <property type="match status" value="1"/>
</dbReference>
<name>A0ABU8M367_9PSEU</name>
<dbReference type="SUPFAM" id="SSF48452">
    <property type="entry name" value="TPR-like"/>
    <property type="match status" value="1"/>
</dbReference>
<dbReference type="Pfam" id="PF13191">
    <property type="entry name" value="AAA_16"/>
    <property type="match status" value="1"/>
</dbReference>
<dbReference type="EMBL" id="JBBEGM010000003">
    <property type="protein sequence ID" value="MEJ2861790.1"/>
    <property type="molecule type" value="Genomic_DNA"/>
</dbReference>
<dbReference type="SUPFAM" id="SSF46894">
    <property type="entry name" value="C-terminal effector domain of the bipartite response regulators"/>
    <property type="match status" value="1"/>
</dbReference>
<dbReference type="Pfam" id="PF00196">
    <property type="entry name" value="GerE"/>
    <property type="match status" value="1"/>
</dbReference>
<dbReference type="InterPro" id="IPR027417">
    <property type="entry name" value="P-loop_NTPase"/>
</dbReference>
<evidence type="ECO:0000259" key="3">
    <source>
        <dbReference type="PROSITE" id="PS50043"/>
    </source>
</evidence>
<dbReference type="InterPro" id="IPR036388">
    <property type="entry name" value="WH-like_DNA-bd_sf"/>
</dbReference>
<keyword evidence="5" id="KW-1185">Reference proteome</keyword>
<keyword evidence="2" id="KW-0067">ATP-binding</keyword>
<dbReference type="InterPro" id="IPR011990">
    <property type="entry name" value="TPR-like_helical_dom_sf"/>
</dbReference>
<dbReference type="PROSITE" id="PS00622">
    <property type="entry name" value="HTH_LUXR_1"/>
    <property type="match status" value="1"/>
</dbReference>
<dbReference type="PANTHER" id="PTHR16305:SF35">
    <property type="entry name" value="TRANSCRIPTIONAL ACTIVATOR DOMAIN"/>
    <property type="match status" value="1"/>
</dbReference>
<reference evidence="4 5" key="1">
    <citation type="submission" date="2024-03" db="EMBL/GenBank/DDBJ databases">
        <title>Actinomycetospora sp. OC33-EN07, a novel actinomycete isolated from wild orchid (Aerides multiflora).</title>
        <authorList>
            <person name="Suriyachadkun C."/>
        </authorList>
    </citation>
    <scope>NUCLEOTIDE SEQUENCE [LARGE SCALE GENOMIC DNA]</scope>
    <source>
        <strain evidence="4 5">OC33-EN07</strain>
    </source>
</reference>
<protein>
    <submittedName>
        <fullName evidence="4">AAA family ATPase</fullName>
    </submittedName>
</protein>
<dbReference type="SMART" id="SM00421">
    <property type="entry name" value="HTH_LUXR"/>
    <property type="match status" value="1"/>
</dbReference>
<comment type="caution">
    <text evidence="4">The sequence shown here is derived from an EMBL/GenBank/DDBJ whole genome shotgun (WGS) entry which is preliminary data.</text>
</comment>
<evidence type="ECO:0000256" key="2">
    <source>
        <dbReference type="ARBA" id="ARBA00022840"/>
    </source>
</evidence>
<dbReference type="RefSeq" id="WP_337702804.1">
    <property type="nucleotide sequence ID" value="NZ_JBBEGM010000003.1"/>
</dbReference>
<evidence type="ECO:0000313" key="4">
    <source>
        <dbReference type="EMBL" id="MEJ2861790.1"/>
    </source>
</evidence>
<dbReference type="SUPFAM" id="SSF52540">
    <property type="entry name" value="P-loop containing nucleoside triphosphate hydrolases"/>
    <property type="match status" value="1"/>
</dbReference>
<accession>A0ABU8M367</accession>
<keyword evidence="1" id="KW-0547">Nucleotide-binding</keyword>
<dbReference type="InterPro" id="IPR016032">
    <property type="entry name" value="Sig_transdc_resp-reg_C-effctor"/>
</dbReference>
<evidence type="ECO:0000313" key="5">
    <source>
        <dbReference type="Proteomes" id="UP001369736"/>
    </source>
</evidence>